<gene>
    <name evidence="1" type="ORF">BO82DRAFT_358676</name>
</gene>
<evidence type="ECO:0000313" key="1">
    <source>
        <dbReference type="EMBL" id="PYH76931.1"/>
    </source>
</evidence>
<dbReference type="Proteomes" id="UP000248340">
    <property type="component" value="Unassembled WGS sequence"/>
</dbReference>
<dbReference type="VEuPathDB" id="FungiDB:BO82DRAFT_358676"/>
<dbReference type="GeneID" id="37139099"/>
<protein>
    <submittedName>
        <fullName evidence="1">Uncharacterized protein</fullName>
    </submittedName>
</protein>
<organism evidence="1 2">
    <name type="scientific">Aspergillus uvarum CBS 121591</name>
    <dbReference type="NCBI Taxonomy" id="1448315"/>
    <lineage>
        <taxon>Eukaryota</taxon>
        <taxon>Fungi</taxon>
        <taxon>Dikarya</taxon>
        <taxon>Ascomycota</taxon>
        <taxon>Pezizomycotina</taxon>
        <taxon>Eurotiomycetes</taxon>
        <taxon>Eurotiomycetidae</taxon>
        <taxon>Eurotiales</taxon>
        <taxon>Aspergillaceae</taxon>
        <taxon>Aspergillus</taxon>
        <taxon>Aspergillus subgen. Circumdati</taxon>
    </lineage>
</organism>
<proteinExistence type="predicted"/>
<dbReference type="RefSeq" id="XP_025487131.1">
    <property type="nucleotide sequence ID" value="XM_025636358.1"/>
</dbReference>
<accession>A0A319BXF4</accession>
<dbReference type="AlphaFoldDB" id="A0A319BXF4"/>
<sequence length="71" mass="7648">MKVIGFCFARQQLFLNGGSTLQNLLGLLCLSRLFVYQAAATQKSTCKFGYLTLPLSSISINPDNTATVTGT</sequence>
<dbReference type="EMBL" id="KZ821748">
    <property type="protein sequence ID" value="PYH76931.1"/>
    <property type="molecule type" value="Genomic_DNA"/>
</dbReference>
<reference evidence="1 2" key="1">
    <citation type="submission" date="2016-12" db="EMBL/GenBank/DDBJ databases">
        <title>The genomes of Aspergillus section Nigri reveals drivers in fungal speciation.</title>
        <authorList>
            <consortium name="DOE Joint Genome Institute"/>
            <person name="Vesth T.C."/>
            <person name="Nybo J."/>
            <person name="Theobald S."/>
            <person name="Brandl J."/>
            <person name="Frisvad J.C."/>
            <person name="Nielsen K.F."/>
            <person name="Lyhne E.K."/>
            <person name="Kogle M.E."/>
            <person name="Kuo A."/>
            <person name="Riley R."/>
            <person name="Clum A."/>
            <person name="Nolan M."/>
            <person name="Lipzen A."/>
            <person name="Salamov A."/>
            <person name="Henrissat B."/>
            <person name="Wiebenga A."/>
            <person name="De Vries R.P."/>
            <person name="Grigoriev I.V."/>
            <person name="Mortensen U.H."/>
            <person name="Andersen M.R."/>
            <person name="Baker S.E."/>
        </authorList>
    </citation>
    <scope>NUCLEOTIDE SEQUENCE [LARGE SCALE GENOMIC DNA]</scope>
    <source>
        <strain evidence="1 2">CBS 121591</strain>
    </source>
</reference>
<name>A0A319BXF4_9EURO</name>
<keyword evidence="2" id="KW-1185">Reference proteome</keyword>
<evidence type="ECO:0000313" key="2">
    <source>
        <dbReference type="Proteomes" id="UP000248340"/>
    </source>
</evidence>